<evidence type="ECO:0000256" key="1">
    <source>
        <dbReference type="SAM" id="MobiDB-lite"/>
    </source>
</evidence>
<organism evidence="4 5">
    <name type="scientific">Actinomycetospora corticicola</name>
    <dbReference type="NCBI Taxonomy" id="663602"/>
    <lineage>
        <taxon>Bacteria</taxon>
        <taxon>Bacillati</taxon>
        <taxon>Actinomycetota</taxon>
        <taxon>Actinomycetes</taxon>
        <taxon>Pseudonocardiales</taxon>
        <taxon>Pseudonocardiaceae</taxon>
        <taxon>Actinomycetospora</taxon>
    </lineage>
</organism>
<dbReference type="InterPro" id="IPR046672">
    <property type="entry name" value="DUF6542"/>
</dbReference>
<dbReference type="AlphaFoldDB" id="A0A7Y9E170"/>
<feature type="region of interest" description="Disordered" evidence="1">
    <location>
        <begin position="152"/>
        <end position="393"/>
    </location>
</feature>
<evidence type="ECO:0000313" key="4">
    <source>
        <dbReference type="EMBL" id="NYD39349.1"/>
    </source>
</evidence>
<feature type="compositionally biased region" description="Basic and acidic residues" evidence="1">
    <location>
        <begin position="170"/>
        <end position="276"/>
    </location>
</feature>
<dbReference type="EMBL" id="JACCBN010000001">
    <property type="protein sequence ID" value="NYD39349.1"/>
    <property type="molecule type" value="Genomic_DNA"/>
</dbReference>
<reference evidence="4 5" key="1">
    <citation type="submission" date="2020-07" db="EMBL/GenBank/DDBJ databases">
        <title>Sequencing the genomes of 1000 actinobacteria strains.</title>
        <authorList>
            <person name="Klenk H.-P."/>
        </authorList>
    </citation>
    <scope>NUCLEOTIDE SEQUENCE [LARGE SCALE GENOMIC DNA]</scope>
    <source>
        <strain evidence="4 5">DSM 45772</strain>
    </source>
</reference>
<protein>
    <recommendedName>
        <fullName evidence="3">DUF6542 domain-containing protein</fullName>
    </recommendedName>
</protein>
<evidence type="ECO:0000313" key="5">
    <source>
        <dbReference type="Proteomes" id="UP000535890"/>
    </source>
</evidence>
<feature type="compositionally biased region" description="Basic and acidic residues" evidence="1">
    <location>
        <begin position="382"/>
        <end position="393"/>
    </location>
</feature>
<feature type="compositionally biased region" description="Basic and acidic residues" evidence="1">
    <location>
        <begin position="152"/>
        <end position="161"/>
    </location>
</feature>
<keyword evidence="2" id="KW-0812">Transmembrane</keyword>
<dbReference type="RefSeq" id="WP_179796676.1">
    <property type="nucleotide sequence ID" value="NZ_BAABHP010000001.1"/>
</dbReference>
<feature type="transmembrane region" description="Helical" evidence="2">
    <location>
        <begin position="31"/>
        <end position="48"/>
    </location>
</feature>
<evidence type="ECO:0000259" key="3">
    <source>
        <dbReference type="Pfam" id="PF20177"/>
    </source>
</evidence>
<feature type="transmembrane region" description="Helical" evidence="2">
    <location>
        <begin position="115"/>
        <end position="142"/>
    </location>
</feature>
<sequence>MTTTRDDAATSASPAEVGEASAFPGVRGMRWWAVLLLALVLTAGGVAVDVLRSGTLGVVFLAAYPGGCVLAAVLAQRRDIFVPMVQPPLLLAVSVPVAIAATGTLPASGGMVSTALAIGAPLINGFPAMAATTIVCALIGFVRMRVQRWRPAEVEERREPTRSGPAGAPARDREPARPARPRDDRARDDRPRKDRPREDRPRETRSREDEARDDRAREQLERDRRDRDRREQDERERRRAQERARAERDREMAERDREKRERREQELAERERARRDRPAKKRPKKRDEDHADDRGRPEGDRERLARAEVPPGPTPRRSPLKGAGRDEAPAREKVPPPRDVPPRDKPVRDQPPTRDARSREERMREERLREERGGPRPPGVHPVRERPPERPPR</sequence>
<proteinExistence type="predicted"/>
<evidence type="ECO:0000256" key="2">
    <source>
        <dbReference type="SAM" id="Phobius"/>
    </source>
</evidence>
<keyword evidence="2" id="KW-0472">Membrane</keyword>
<keyword evidence="5" id="KW-1185">Reference proteome</keyword>
<keyword evidence="2" id="KW-1133">Transmembrane helix</keyword>
<feature type="compositionally biased region" description="Basic and acidic residues" evidence="1">
    <location>
        <begin position="285"/>
        <end position="306"/>
    </location>
</feature>
<feature type="compositionally biased region" description="Basic and acidic residues" evidence="1">
    <location>
        <begin position="323"/>
        <end position="374"/>
    </location>
</feature>
<feature type="transmembrane region" description="Helical" evidence="2">
    <location>
        <begin position="54"/>
        <end position="75"/>
    </location>
</feature>
<dbReference type="Proteomes" id="UP000535890">
    <property type="component" value="Unassembled WGS sequence"/>
</dbReference>
<accession>A0A7Y9E170</accession>
<name>A0A7Y9E170_9PSEU</name>
<feature type="domain" description="DUF6542" evidence="3">
    <location>
        <begin position="28"/>
        <end position="148"/>
    </location>
</feature>
<feature type="transmembrane region" description="Helical" evidence="2">
    <location>
        <begin position="87"/>
        <end position="109"/>
    </location>
</feature>
<dbReference type="Pfam" id="PF20177">
    <property type="entry name" value="DUF6542"/>
    <property type="match status" value="1"/>
</dbReference>
<comment type="caution">
    <text evidence="4">The sequence shown here is derived from an EMBL/GenBank/DDBJ whole genome shotgun (WGS) entry which is preliminary data.</text>
</comment>
<gene>
    <name evidence="4" type="ORF">BJ983_005451</name>
</gene>